<dbReference type="Pfam" id="PF01638">
    <property type="entry name" value="HxlR"/>
    <property type="match status" value="1"/>
</dbReference>
<reference evidence="2" key="1">
    <citation type="submission" date="2022-11" db="EMBL/GenBank/DDBJ databases">
        <title>Dyadobacter pollutisoli sp. nov., isolated from plastic dumped soil.</title>
        <authorList>
            <person name="Kim J.M."/>
            <person name="Kim K.R."/>
            <person name="Lee J.K."/>
            <person name="Hao L."/>
            <person name="Jeon C.O."/>
        </authorList>
    </citation>
    <scope>NUCLEOTIDE SEQUENCE</scope>
    <source>
        <strain evidence="2">U1</strain>
    </source>
</reference>
<dbReference type="Gene3D" id="1.10.10.10">
    <property type="entry name" value="Winged helix-like DNA-binding domain superfamily/Winged helix DNA-binding domain"/>
    <property type="match status" value="1"/>
</dbReference>
<proteinExistence type="predicted"/>
<feature type="domain" description="HTH hxlR-type" evidence="1">
    <location>
        <begin position="1"/>
        <end position="64"/>
    </location>
</feature>
<dbReference type="PROSITE" id="PS51118">
    <property type="entry name" value="HTH_HXLR"/>
    <property type="match status" value="1"/>
</dbReference>
<dbReference type="Proteomes" id="UP001164653">
    <property type="component" value="Chromosome"/>
</dbReference>
<gene>
    <name evidence="2" type="ORF">ON006_07810</name>
</gene>
<dbReference type="InterPro" id="IPR036388">
    <property type="entry name" value="WH-like_DNA-bd_sf"/>
</dbReference>
<evidence type="ECO:0000259" key="1">
    <source>
        <dbReference type="PROSITE" id="PS51118"/>
    </source>
</evidence>
<sequence length="71" mass="8475">MPNISERILILPLREMERDGLINRIVCPEVPACVEYLLTPLGKSWMRRFPFSANREKQTALKHWRRLIQRS</sequence>
<dbReference type="EMBL" id="CP112998">
    <property type="protein sequence ID" value="WAC15419.1"/>
    <property type="molecule type" value="Genomic_DNA"/>
</dbReference>
<dbReference type="AlphaFoldDB" id="A0A9E8SPK0"/>
<name>A0A9E8SPK0_9BACT</name>
<dbReference type="KEGG" id="dpf:ON006_07810"/>
<dbReference type="InterPro" id="IPR036390">
    <property type="entry name" value="WH_DNA-bd_sf"/>
</dbReference>
<dbReference type="InterPro" id="IPR002577">
    <property type="entry name" value="HTH_HxlR"/>
</dbReference>
<dbReference type="RefSeq" id="WP_244819652.1">
    <property type="nucleotide sequence ID" value="NZ_JAKGRX010000001.1"/>
</dbReference>
<protein>
    <submittedName>
        <fullName evidence="2">Winged helix-turn-helix transcriptional regulator</fullName>
    </submittedName>
</protein>
<accession>A0A9E8SPK0</accession>
<dbReference type="SUPFAM" id="SSF46785">
    <property type="entry name" value="Winged helix' DNA-binding domain"/>
    <property type="match status" value="1"/>
</dbReference>
<keyword evidence="3" id="KW-1185">Reference proteome</keyword>
<organism evidence="2 3">
    <name type="scientific">Dyadobacter pollutisoli</name>
    <dbReference type="NCBI Taxonomy" id="2910158"/>
    <lineage>
        <taxon>Bacteria</taxon>
        <taxon>Pseudomonadati</taxon>
        <taxon>Bacteroidota</taxon>
        <taxon>Cytophagia</taxon>
        <taxon>Cytophagales</taxon>
        <taxon>Spirosomataceae</taxon>
        <taxon>Dyadobacter</taxon>
    </lineage>
</organism>
<evidence type="ECO:0000313" key="3">
    <source>
        <dbReference type="Proteomes" id="UP001164653"/>
    </source>
</evidence>
<evidence type="ECO:0000313" key="2">
    <source>
        <dbReference type="EMBL" id="WAC15419.1"/>
    </source>
</evidence>